<dbReference type="Proteomes" id="UP000654471">
    <property type="component" value="Unassembled WGS sequence"/>
</dbReference>
<keyword evidence="4" id="KW-1185">Reference proteome</keyword>
<feature type="domain" description="DUF4142" evidence="2">
    <location>
        <begin position="35"/>
        <end position="167"/>
    </location>
</feature>
<dbReference type="Gene3D" id="1.20.1260.10">
    <property type="match status" value="1"/>
</dbReference>
<proteinExistence type="predicted"/>
<dbReference type="EMBL" id="BMRP01000022">
    <property type="protein sequence ID" value="GGU82110.1"/>
    <property type="molecule type" value="Genomic_DNA"/>
</dbReference>
<dbReference type="InterPro" id="IPR012347">
    <property type="entry name" value="Ferritin-like"/>
</dbReference>
<feature type="signal peptide" evidence="1">
    <location>
        <begin position="1"/>
        <end position="27"/>
    </location>
</feature>
<organism evidence="3 4">
    <name type="scientific">Streptomyces albospinus</name>
    <dbReference type="NCBI Taxonomy" id="285515"/>
    <lineage>
        <taxon>Bacteria</taxon>
        <taxon>Bacillati</taxon>
        <taxon>Actinomycetota</taxon>
        <taxon>Actinomycetes</taxon>
        <taxon>Kitasatosporales</taxon>
        <taxon>Streptomycetaceae</taxon>
        <taxon>Streptomyces</taxon>
    </lineage>
</organism>
<accession>A0ABQ2VHJ4</accession>
<gene>
    <name evidence="3" type="ORF">GCM10010211_55100</name>
</gene>
<reference evidence="4" key="1">
    <citation type="journal article" date="2019" name="Int. J. Syst. Evol. Microbiol.">
        <title>The Global Catalogue of Microorganisms (GCM) 10K type strain sequencing project: providing services to taxonomists for standard genome sequencing and annotation.</title>
        <authorList>
            <consortium name="The Broad Institute Genomics Platform"/>
            <consortium name="The Broad Institute Genome Sequencing Center for Infectious Disease"/>
            <person name="Wu L."/>
            <person name="Ma J."/>
        </authorList>
    </citation>
    <scope>NUCLEOTIDE SEQUENCE [LARGE SCALE GENOMIC DNA]</scope>
    <source>
        <strain evidence="4">JCM 3399</strain>
    </source>
</reference>
<sequence>MRMNRPCGTAVATMALAMAGLTVPATAAAPVTGPDATFLKTIHQGNLTEIATAKDAQKHSTSTCVKQVADMFVRDHTKFDTQVVALARSKGITLSSKAGTAQQKQLATLKPLHGKRDYNRVWLQGQDMSHRQALALIDKEVSSGKSAKTRALARGARPTVALHLQAVSGGVCHTVKGRTGTRS</sequence>
<evidence type="ECO:0000313" key="4">
    <source>
        <dbReference type="Proteomes" id="UP000654471"/>
    </source>
</evidence>
<dbReference type="Pfam" id="PF13628">
    <property type="entry name" value="DUF4142"/>
    <property type="match status" value="1"/>
</dbReference>
<comment type="caution">
    <text evidence="3">The sequence shown here is derived from an EMBL/GenBank/DDBJ whole genome shotgun (WGS) entry which is preliminary data.</text>
</comment>
<dbReference type="PANTHER" id="PTHR38593:SF1">
    <property type="entry name" value="BLR2558 PROTEIN"/>
    <property type="match status" value="1"/>
</dbReference>
<dbReference type="InterPro" id="IPR025419">
    <property type="entry name" value="DUF4142"/>
</dbReference>
<evidence type="ECO:0000256" key="1">
    <source>
        <dbReference type="SAM" id="SignalP"/>
    </source>
</evidence>
<keyword evidence="1" id="KW-0732">Signal</keyword>
<evidence type="ECO:0000259" key="2">
    <source>
        <dbReference type="Pfam" id="PF13628"/>
    </source>
</evidence>
<protein>
    <recommendedName>
        <fullName evidence="2">DUF4142 domain-containing protein</fullName>
    </recommendedName>
</protein>
<name>A0ABQ2VHJ4_9ACTN</name>
<dbReference type="PANTHER" id="PTHR38593">
    <property type="entry name" value="BLR2558 PROTEIN"/>
    <property type="match status" value="1"/>
</dbReference>
<evidence type="ECO:0000313" key="3">
    <source>
        <dbReference type="EMBL" id="GGU82110.1"/>
    </source>
</evidence>
<feature type="chain" id="PRO_5046692666" description="DUF4142 domain-containing protein" evidence="1">
    <location>
        <begin position="28"/>
        <end position="183"/>
    </location>
</feature>
<dbReference type="RefSeq" id="WP_189304357.1">
    <property type="nucleotide sequence ID" value="NZ_BMRP01000022.1"/>
</dbReference>